<proteinExistence type="predicted"/>
<feature type="coiled-coil region" evidence="1">
    <location>
        <begin position="1"/>
        <end position="28"/>
    </location>
</feature>
<reference evidence="3" key="1">
    <citation type="submission" date="2024-06" db="EMBL/GenBank/DDBJ databases">
        <authorList>
            <person name="Liu X."/>
            <person name="Lenzi L."/>
            <person name="Haldenby T S."/>
            <person name="Uol C."/>
        </authorList>
    </citation>
    <scope>NUCLEOTIDE SEQUENCE</scope>
</reference>
<dbReference type="AlphaFoldDB" id="A0AAV2T3F7"/>
<evidence type="ECO:0000313" key="4">
    <source>
        <dbReference type="Proteomes" id="UP001497525"/>
    </source>
</evidence>
<evidence type="ECO:0008006" key="5">
    <source>
        <dbReference type="Google" id="ProtNLM"/>
    </source>
</evidence>
<sequence length="474" mass="54539">MAQVQENLNMLEEKLKHKEEDMLLLRRALSELIEFRDEKDMFNAKMRMMESRVTQGNVERQEIIEKMELKFFDEKLRLRQESIRSIQAIAEDAHRHVLSNLSLSIKKVYKQNMDMRIIIKYLKDQFNCMKQTSENLNQENKQLLLEKEILEATLSEKISEMKFMREKLKQKSLHAMKLENELRRVENTKDDKTALASQQDNAQLVEQMFKALQFEKKQASRVYRLANRVLEQRTEMESFFLTALDQVRGEIYQNQKNYKDDAKAAYETRLRLAYYGAAEYPPIRTFRGGLPSTNSVYDDLKLASKLPQRNDVKFGELTWEQKELVLSIMFAQMNAGKRKEPVPAICDKQDIACPAEKPASSQASDKVIVILQGDCPPEHGAESSDHVSLSSTGTVIKEIKSTQQSESQGSQVEKVDVLTAPEIFTAPSPNEDTQAVGQLLSEHEIQSTSENTEHHSTLENIPAEREADGNTENK</sequence>
<name>A0AAV2T3F7_CALDB</name>
<feature type="compositionally biased region" description="Polar residues" evidence="2">
    <location>
        <begin position="427"/>
        <end position="436"/>
    </location>
</feature>
<dbReference type="Proteomes" id="UP001497525">
    <property type="component" value="Unassembled WGS sequence"/>
</dbReference>
<protein>
    <recommendedName>
        <fullName evidence="5">Coiled-coil domain-containing protein 176</fullName>
    </recommendedName>
</protein>
<evidence type="ECO:0000256" key="2">
    <source>
        <dbReference type="SAM" id="MobiDB-lite"/>
    </source>
</evidence>
<organism evidence="3 4">
    <name type="scientific">Calicophoron daubneyi</name>
    <name type="common">Rumen fluke</name>
    <name type="synonym">Paramphistomum daubneyi</name>
    <dbReference type="NCBI Taxonomy" id="300641"/>
    <lineage>
        <taxon>Eukaryota</taxon>
        <taxon>Metazoa</taxon>
        <taxon>Spiralia</taxon>
        <taxon>Lophotrochozoa</taxon>
        <taxon>Platyhelminthes</taxon>
        <taxon>Trematoda</taxon>
        <taxon>Digenea</taxon>
        <taxon>Plagiorchiida</taxon>
        <taxon>Pronocephalata</taxon>
        <taxon>Paramphistomoidea</taxon>
        <taxon>Paramphistomidae</taxon>
        <taxon>Calicophoron</taxon>
    </lineage>
</organism>
<feature type="region of interest" description="Disordered" evidence="2">
    <location>
        <begin position="423"/>
        <end position="474"/>
    </location>
</feature>
<evidence type="ECO:0000313" key="3">
    <source>
        <dbReference type="EMBL" id="CAL5130606.1"/>
    </source>
</evidence>
<feature type="coiled-coil region" evidence="1">
    <location>
        <begin position="119"/>
        <end position="198"/>
    </location>
</feature>
<evidence type="ECO:0000256" key="1">
    <source>
        <dbReference type="SAM" id="Coils"/>
    </source>
</evidence>
<dbReference type="PANTHER" id="PTHR14845:SF5">
    <property type="entry name" value="BASAL BODY-ORIENTATION FACTOR 1"/>
    <property type="match status" value="1"/>
</dbReference>
<dbReference type="EMBL" id="CAXLJL010000068">
    <property type="protein sequence ID" value="CAL5130606.1"/>
    <property type="molecule type" value="Genomic_DNA"/>
</dbReference>
<accession>A0AAV2T3F7</accession>
<feature type="compositionally biased region" description="Basic and acidic residues" evidence="2">
    <location>
        <begin position="441"/>
        <end position="474"/>
    </location>
</feature>
<comment type="caution">
    <text evidence="3">The sequence shown here is derived from an EMBL/GenBank/DDBJ whole genome shotgun (WGS) entry which is preliminary data.</text>
</comment>
<gene>
    <name evidence="3" type="ORF">CDAUBV1_LOCUS2783</name>
</gene>
<dbReference type="PANTHER" id="PTHR14845">
    <property type="entry name" value="COILED-COIL DOMAIN-CONTAINING 166"/>
    <property type="match status" value="1"/>
</dbReference>
<keyword evidence="1" id="KW-0175">Coiled coil</keyword>